<reference evidence="1" key="1">
    <citation type="submission" date="2023-04" db="EMBL/GenBank/DDBJ databases">
        <title>Draft Genome sequencing of Naganishia species isolated from polar environments using Oxford Nanopore Technology.</title>
        <authorList>
            <person name="Leo P."/>
            <person name="Venkateswaran K."/>
        </authorList>
    </citation>
    <scope>NUCLEOTIDE SEQUENCE</scope>
    <source>
        <strain evidence="1">MNA-CCFEE 5423</strain>
    </source>
</reference>
<sequence length="323" mass="34615">MSGQRPSHIDIPSTGINGTTVSTEDAEVEMQDVAGQGHDEQSEHEIVRRRLPNGPHTPVLDSDFKPRGILKNSRSQSGSEQMLTEDGQARAAEHLHWDEGNIALTEIERDSVMKIDEPKTPFVHSDAAKGLEIDDDFSLSSPNGRRGSSASAGGMDGTSSPGGIMWQSTFDPAIVAANTALNAGRRRSSALPPHLPDPAAATATATATPLANDSAMDTDPISPTPVSPVSVMARQRTPSIGGISRSASFSLPNQKSGRQVVGNHDNGNGEVEEEDDDEPIDPEDKEKHKEFKQKRKGHYSNEADAMRLAQALMAEEKIDDDAE</sequence>
<keyword evidence="2" id="KW-1185">Reference proteome</keyword>
<organism evidence="1 2">
    <name type="scientific">Naganishia friedmannii</name>
    <dbReference type="NCBI Taxonomy" id="89922"/>
    <lineage>
        <taxon>Eukaryota</taxon>
        <taxon>Fungi</taxon>
        <taxon>Dikarya</taxon>
        <taxon>Basidiomycota</taxon>
        <taxon>Agaricomycotina</taxon>
        <taxon>Tremellomycetes</taxon>
        <taxon>Filobasidiales</taxon>
        <taxon>Filobasidiaceae</taxon>
        <taxon>Naganishia</taxon>
    </lineage>
</organism>
<evidence type="ECO:0000313" key="2">
    <source>
        <dbReference type="Proteomes" id="UP001227268"/>
    </source>
</evidence>
<name>A0ACC2W5A6_9TREE</name>
<evidence type="ECO:0000313" key="1">
    <source>
        <dbReference type="EMBL" id="KAJ9106379.1"/>
    </source>
</evidence>
<dbReference type="EMBL" id="JASBWT010000003">
    <property type="protein sequence ID" value="KAJ9106379.1"/>
    <property type="molecule type" value="Genomic_DNA"/>
</dbReference>
<dbReference type="Proteomes" id="UP001227268">
    <property type="component" value="Unassembled WGS sequence"/>
</dbReference>
<accession>A0ACC2W5A6</accession>
<comment type="caution">
    <text evidence="1">The sequence shown here is derived from an EMBL/GenBank/DDBJ whole genome shotgun (WGS) entry which is preliminary data.</text>
</comment>
<protein>
    <submittedName>
        <fullName evidence="1">Uncharacterized protein</fullName>
    </submittedName>
</protein>
<proteinExistence type="predicted"/>
<gene>
    <name evidence="1" type="ORF">QFC21_001525</name>
</gene>